<dbReference type="AlphaFoldDB" id="A0A2W7RWP1"/>
<keyword evidence="3 7" id="KW-0378">Hydrolase</keyword>
<dbReference type="Gene3D" id="3.40.140.10">
    <property type="entry name" value="Cytidine Deaminase, domain 2"/>
    <property type="match status" value="1"/>
</dbReference>
<evidence type="ECO:0000256" key="2">
    <source>
        <dbReference type="ARBA" id="ARBA00022723"/>
    </source>
</evidence>
<reference evidence="7 9" key="2">
    <citation type="submission" date="2019-08" db="EMBL/GenBank/DDBJ databases">
        <title>Genome of Algoriphagus ratkowskyi IC026.</title>
        <authorList>
            <person name="Bowman J.P."/>
        </authorList>
    </citation>
    <scope>NUCLEOTIDE SEQUENCE [LARGE SCALE GENOMIC DNA]</scope>
    <source>
        <strain evidence="7 9">IC026</strain>
    </source>
</reference>
<keyword evidence="2" id="KW-0479">Metal-binding</keyword>
<feature type="domain" description="CMP/dCMP-type deaminase" evidence="5">
    <location>
        <begin position="21"/>
        <end position="158"/>
    </location>
</feature>
<dbReference type="NCBIfam" id="NF004064">
    <property type="entry name" value="PRK05578.1"/>
    <property type="match status" value="1"/>
</dbReference>
<evidence type="ECO:0000256" key="1">
    <source>
        <dbReference type="ARBA" id="ARBA00006576"/>
    </source>
</evidence>
<dbReference type="Proteomes" id="UP000321927">
    <property type="component" value="Unassembled WGS sequence"/>
</dbReference>
<dbReference type="InterPro" id="IPR050202">
    <property type="entry name" value="Cyt/Deoxycyt_deaminase"/>
</dbReference>
<dbReference type="PROSITE" id="PS00903">
    <property type="entry name" value="CYT_DCMP_DEAMINASES_1"/>
    <property type="match status" value="1"/>
</dbReference>
<dbReference type="EMBL" id="QKZU01000003">
    <property type="protein sequence ID" value="PZX59617.1"/>
    <property type="molecule type" value="Genomic_DNA"/>
</dbReference>
<dbReference type="CDD" id="cd01283">
    <property type="entry name" value="cytidine_deaminase"/>
    <property type="match status" value="1"/>
</dbReference>
<dbReference type="GO" id="GO:0005829">
    <property type="term" value="C:cytosol"/>
    <property type="evidence" value="ECO:0007669"/>
    <property type="project" value="TreeGrafter"/>
</dbReference>
<evidence type="ECO:0000313" key="8">
    <source>
        <dbReference type="Proteomes" id="UP000249115"/>
    </source>
</evidence>
<dbReference type="GO" id="GO:0004126">
    <property type="term" value="F:cytidine deaminase activity"/>
    <property type="evidence" value="ECO:0007669"/>
    <property type="project" value="UniProtKB-EC"/>
</dbReference>
<dbReference type="InterPro" id="IPR016192">
    <property type="entry name" value="APOBEC/CMP_deaminase_Zn-bd"/>
</dbReference>
<gene>
    <name evidence="7" type="ORF">ESW18_07680</name>
    <name evidence="6" type="ORF">LV84_00825</name>
</gene>
<comment type="caution">
    <text evidence="6">The sequence shown here is derived from an EMBL/GenBank/DDBJ whole genome shotgun (WGS) entry which is preliminary data.</text>
</comment>
<keyword evidence="4" id="KW-0862">Zinc</keyword>
<dbReference type="RefSeq" id="WP_086499097.1">
    <property type="nucleotide sequence ID" value="NZ_MSSV01000003.1"/>
</dbReference>
<dbReference type="Pfam" id="PF00383">
    <property type="entry name" value="dCMP_cyt_deam_1"/>
    <property type="match status" value="1"/>
</dbReference>
<dbReference type="PROSITE" id="PS51747">
    <property type="entry name" value="CYT_DCMP_DEAMINASES_2"/>
    <property type="match status" value="1"/>
</dbReference>
<evidence type="ECO:0000256" key="3">
    <source>
        <dbReference type="ARBA" id="ARBA00022801"/>
    </source>
</evidence>
<dbReference type="EC" id="3.5.4.5" evidence="7"/>
<evidence type="ECO:0000313" key="7">
    <source>
        <dbReference type="EMBL" id="TXD78661.1"/>
    </source>
</evidence>
<dbReference type="PANTHER" id="PTHR11644">
    <property type="entry name" value="CYTIDINE DEAMINASE"/>
    <property type="match status" value="1"/>
</dbReference>
<evidence type="ECO:0000313" key="9">
    <source>
        <dbReference type="Proteomes" id="UP000321927"/>
    </source>
</evidence>
<evidence type="ECO:0000256" key="4">
    <source>
        <dbReference type="ARBA" id="ARBA00022833"/>
    </source>
</evidence>
<keyword evidence="9" id="KW-1185">Reference proteome</keyword>
<dbReference type="EMBL" id="VORV01000004">
    <property type="protein sequence ID" value="TXD78661.1"/>
    <property type="molecule type" value="Genomic_DNA"/>
</dbReference>
<proteinExistence type="inferred from homology"/>
<accession>A0A2W7RWP1</accession>
<dbReference type="GO" id="GO:0008270">
    <property type="term" value="F:zinc ion binding"/>
    <property type="evidence" value="ECO:0007669"/>
    <property type="project" value="InterPro"/>
</dbReference>
<evidence type="ECO:0000313" key="6">
    <source>
        <dbReference type="EMBL" id="PZX59617.1"/>
    </source>
</evidence>
<evidence type="ECO:0000259" key="5">
    <source>
        <dbReference type="PROSITE" id="PS51747"/>
    </source>
</evidence>
<dbReference type="PANTHER" id="PTHR11644:SF2">
    <property type="entry name" value="CYTIDINE DEAMINASE"/>
    <property type="match status" value="1"/>
</dbReference>
<dbReference type="GO" id="GO:0072527">
    <property type="term" value="P:pyrimidine-containing compound metabolic process"/>
    <property type="evidence" value="ECO:0007669"/>
    <property type="project" value="UniProtKB-ARBA"/>
</dbReference>
<dbReference type="SUPFAM" id="SSF53927">
    <property type="entry name" value="Cytidine deaminase-like"/>
    <property type="match status" value="1"/>
</dbReference>
<comment type="similarity">
    <text evidence="1">Belongs to the cytidine and deoxycytidylate deaminase family.</text>
</comment>
<organism evidence="6 8">
    <name type="scientific">Algoriphagus ratkowskyi</name>
    <dbReference type="NCBI Taxonomy" id="57028"/>
    <lineage>
        <taxon>Bacteria</taxon>
        <taxon>Pseudomonadati</taxon>
        <taxon>Bacteroidota</taxon>
        <taxon>Cytophagia</taxon>
        <taxon>Cytophagales</taxon>
        <taxon>Cyclobacteriaceae</taxon>
        <taxon>Algoriphagus</taxon>
    </lineage>
</organism>
<dbReference type="GO" id="GO:0042802">
    <property type="term" value="F:identical protein binding"/>
    <property type="evidence" value="ECO:0007669"/>
    <property type="project" value="UniProtKB-ARBA"/>
</dbReference>
<dbReference type="GO" id="GO:0055086">
    <property type="term" value="P:nucleobase-containing small molecule metabolic process"/>
    <property type="evidence" value="ECO:0007669"/>
    <property type="project" value="UniProtKB-ARBA"/>
</dbReference>
<name>A0A2W7RWP1_9BACT</name>
<dbReference type="InterPro" id="IPR016193">
    <property type="entry name" value="Cytidine_deaminase-like"/>
</dbReference>
<dbReference type="Proteomes" id="UP000249115">
    <property type="component" value="Unassembled WGS sequence"/>
</dbReference>
<dbReference type="OrthoDB" id="9795347at2"/>
<dbReference type="InterPro" id="IPR002125">
    <property type="entry name" value="CMP_dCMP_dom"/>
</dbReference>
<protein>
    <submittedName>
        <fullName evidence="6">Cytidine deaminase</fullName>
        <ecNumber evidence="7">3.5.4.5</ecNumber>
    </submittedName>
</protein>
<reference evidence="6 8" key="1">
    <citation type="submission" date="2018-06" db="EMBL/GenBank/DDBJ databases">
        <title>Genomic Encyclopedia of Archaeal and Bacterial Type Strains, Phase II (KMG-II): from individual species to whole genera.</title>
        <authorList>
            <person name="Goeker M."/>
        </authorList>
    </citation>
    <scope>NUCLEOTIDE SEQUENCE [LARGE SCALE GENOMIC DNA]</scope>
    <source>
        <strain evidence="6 8">DSM 22686</strain>
    </source>
</reference>
<sequence>MSKKIKIEAEFEELAWEELNIKEQQLMMRARKVSESAYAPYSNFHVGAAVRLESGEILQSSNQENISFPVGVCAERLVLGYAGANFPDLGVTEIAIVARRKGEEIWAGVSPCGLCRQTINEVEIRFNQPISILIQNPDGTVLRFHGIQTLLPFKFDNLNA</sequence>